<evidence type="ECO:0000256" key="2">
    <source>
        <dbReference type="ARBA" id="ARBA00022670"/>
    </source>
</evidence>
<dbReference type="Proteomes" id="UP000182584">
    <property type="component" value="Unassembled WGS sequence"/>
</dbReference>
<reference evidence="5 6" key="1">
    <citation type="submission" date="2016-10" db="EMBL/GenBank/DDBJ databases">
        <authorList>
            <person name="de Groot N.N."/>
        </authorList>
    </citation>
    <scope>NUCLEOTIDE SEQUENCE [LARGE SCALE GENOMIC DNA]</scope>
    <source>
        <strain evidence="5 6">AR40</strain>
    </source>
</reference>
<dbReference type="SUPFAM" id="SSF52317">
    <property type="entry name" value="Class I glutamine amidotransferase-like"/>
    <property type="match status" value="1"/>
</dbReference>
<dbReference type="EMBL" id="FOGJ01000018">
    <property type="protein sequence ID" value="SES07543.1"/>
    <property type="molecule type" value="Genomic_DNA"/>
</dbReference>
<evidence type="ECO:0000313" key="6">
    <source>
        <dbReference type="Proteomes" id="UP000182584"/>
    </source>
</evidence>
<organism evidence="5 6">
    <name type="scientific">Butyrivibrio fibrisolvens</name>
    <dbReference type="NCBI Taxonomy" id="831"/>
    <lineage>
        <taxon>Bacteria</taxon>
        <taxon>Bacillati</taxon>
        <taxon>Bacillota</taxon>
        <taxon>Clostridia</taxon>
        <taxon>Lachnospirales</taxon>
        <taxon>Lachnospiraceae</taxon>
        <taxon>Butyrivibrio</taxon>
    </lineage>
</organism>
<evidence type="ECO:0000256" key="4">
    <source>
        <dbReference type="ARBA" id="ARBA00022825"/>
    </source>
</evidence>
<accession>A0A1H9UEQ8</accession>
<dbReference type="OrthoDB" id="9803966at2"/>
<evidence type="ECO:0000256" key="1">
    <source>
        <dbReference type="ARBA" id="ARBA00006534"/>
    </source>
</evidence>
<sequence length="203" mass="21802">MRTLFLTSSGLNENTSDVFWKCINKDPSDTKVVFIPSASIGNDSAKEGIAVCVERLMNMGIPFENILIYDLSLLISAGYERTYSGYIQDIPVTLRLMSVSELNQFDVIVFCGGDAALLLGELNRTGLSDKIKQALENGLIYLGISAGSMVAAGNFSDGLGCLENPIIPHADKGISSGEVSGKEPIYLSDGQTILIKGEQKTIL</sequence>
<keyword evidence="2" id="KW-0645">Protease</keyword>
<dbReference type="InterPro" id="IPR029062">
    <property type="entry name" value="Class_I_gatase-like"/>
</dbReference>
<proteinExistence type="inferred from homology"/>
<dbReference type="RefSeq" id="WP_074757025.1">
    <property type="nucleotide sequence ID" value="NZ_FOGJ01000018.1"/>
</dbReference>
<dbReference type="AlphaFoldDB" id="A0A1H9UEQ8"/>
<dbReference type="GO" id="GO:0008236">
    <property type="term" value="F:serine-type peptidase activity"/>
    <property type="evidence" value="ECO:0007669"/>
    <property type="project" value="UniProtKB-KW"/>
</dbReference>
<dbReference type="InterPro" id="IPR005320">
    <property type="entry name" value="Peptidase_S51"/>
</dbReference>
<dbReference type="Gene3D" id="3.40.50.880">
    <property type="match status" value="1"/>
</dbReference>
<keyword evidence="4" id="KW-0720">Serine protease</keyword>
<evidence type="ECO:0000313" key="5">
    <source>
        <dbReference type="EMBL" id="SES07543.1"/>
    </source>
</evidence>
<dbReference type="GO" id="GO:0006508">
    <property type="term" value="P:proteolysis"/>
    <property type="evidence" value="ECO:0007669"/>
    <property type="project" value="UniProtKB-KW"/>
</dbReference>
<name>A0A1H9UEQ8_BUTFI</name>
<keyword evidence="3" id="KW-0378">Hydrolase</keyword>
<dbReference type="Pfam" id="PF03575">
    <property type="entry name" value="Peptidase_S51"/>
    <property type="match status" value="1"/>
</dbReference>
<evidence type="ECO:0000256" key="3">
    <source>
        <dbReference type="ARBA" id="ARBA00022801"/>
    </source>
</evidence>
<gene>
    <name evidence="5" type="ORF">SAMN04487884_11842</name>
</gene>
<comment type="similarity">
    <text evidence="1">Belongs to the peptidase S51 family.</text>
</comment>
<protein>
    <submittedName>
        <fullName evidence="5">Peptidase E</fullName>
    </submittedName>
</protein>